<dbReference type="Proteomes" id="UP000813385">
    <property type="component" value="Unassembled WGS sequence"/>
</dbReference>
<keyword evidence="2" id="KW-1185">Reference proteome</keyword>
<dbReference type="AlphaFoldDB" id="A0A8K0T683"/>
<gene>
    <name evidence="1" type="ORF">B0T11DRAFT_145996</name>
</gene>
<organism evidence="1 2">
    <name type="scientific">Plectosphaerella cucumerina</name>
    <dbReference type="NCBI Taxonomy" id="40658"/>
    <lineage>
        <taxon>Eukaryota</taxon>
        <taxon>Fungi</taxon>
        <taxon>Dikarya</taxon>
        <taxon>Ascomycota</taxon>
        <taxon>Pezizomycotina</taxon>
        <taxon>Sordariomycetes</taxon>
        <taxon>Hypocreomycetidae</taxon>
        <taxon>Glomerellales</taxon>
        <taxon>Plectosphaerellaceae</taxon>
        <taxon>Plectosphaerella</taxon>
    </lineage>
</organism>
<protein>
    <submittedName>
        <fullName evidence="1">Uncharacterized protein</fullName>
    </submittedName>
</protein>
<dbReference type="EMBL" id="JAGPXD010000007">
    <property type="protein sequence ID" value="KAH7347901.1"/>
    <property type="molecule type" value="Genomic_DNA"/>
</dbReference>
<evidence type="ECO:0000313" key="1">
    <source>
        <dbReference type="EMBL" id="KAH7347901.1"/>
    </source>
</evidence>
<evidence type="ECO:0000313" key="2">
    <source>
        <dbReference type="Proteomes" id="UP000813385"/>
    </source>
</evidence>
<proteinExistence type="predicted"/>
<accession>A0A8K0T683</accession>
<sequence length="197" mass="22285">MLLLFSPLLSYRRPRLCWLAVSPFSDSSTDSIHRYLSLARGPRAALETSTSLAGSRKKHRMFARQMEMRWGGRPRAEGGWRRVVRLGDGGRQSEQTGGRHNTNTGQLELCPCVGCGSPVAATALFGRAAMDAPIAEEGLFSGWQRLARREGVGKCTACRDRVRVFCRVVVFLFVLHRRIASTSQYVMEWWRRGRKRQ</sequence>
<name>A0A8K0T683_9PEZI</name>
<comment type="caution">
    <text evidence="1">The sequence shown here is derived from an EMBL/GenBank/DDBJ whole genome shotgun (WGS) entry which is preliminary data.</text>
</comment>
<reference evidence="1" key="1">
    <citation type="journal article" date="2021" name="Nat. Commun.">
        <title>Genetic determinants of endophytism in the Arabidopsis root mycobiome.</title>
        <authorList>
            <person name="Mesny F."/>
            <person name="Miyauchi S."/>
            <person name="Thiergart T."/>
            <person name="Pickel B."/>
            <person name="Atanasova L."/>
            <person name="Karlsson M."/>
            <person name="Huettel B."/>
            <person name="Barry K.W."/>
            <person name="Haridas S."/>
            <person name="Chen C."/>
            <person name="Bauer D."/>
            <person name="Andreopoulos W."/>
            <person name="Pangilinan J."/>
            <person name="LaButti K."/>
            <person name="Riley R."/>
            <person name="Lipzen A."/>
            <person name="Clum A."/>
            <person name="Drula E."/>
            <person name="Henrissat B."/>
            <person name="Kohler A."/>
            <person name="Grigoriev I.V."/>
            <person name="Martin F.M."/>
            <person name="Hacquard S."/>
        </authorList>
    </citation>
    <scope>NUCLEOTIDE SEQUENCE</scope>
    <source>
        <strain evidence="1">MPI-CAGE-AT-0016</strain>
    </source>
</reference>